<sequence>MKKIPFILSLISLSVTNFAVADSVNIENPDKMNVKIYFGSNLKADSNNNRVYFEGHPKKDEDKIRVLINKGDFLNKSLISSSNNWAQKGCNYAIIATKKNGWKIVNAQEGTEEANKCSPSEDNWKEKAVYTITNNSEIPIYPSFAHKGADFAADSVDGWLKPNNSRLYSEDTKYWNAVNIKNGTEIKTGIFDSSKQEYIECSGVEPVNNNKTYIFDGKTCSKK</sequence>
<evidence type="ECO:0000256" key="1">
    <source>
        <dbReference type="SAM" id="SignalP"/>
    </source>
</evidence>
<name>A0AA95KER0_9GAMM</name>
<keyword evidence="1" id="KW-0732">Signal</keyword>
<organism evidence="2 3">
    <name type="scientific">Arsenophonus nasoniae</name>
    <name type="common">son-killer infecting Nasonia vitripennis</name>
    <dbReference type="NCBI Taxonomy" id="638"/>
    <lineage>
        <taxon>Bacteria</taxon>
        <taxon>Pseudomonadati</taxon>
        <taxon>Pseudomonadota</taxon>
        <taxon>Gammaproteobacteria</taxon>
        <taxon>Enterobacterales</taxon>
        <taxon>Morganellaceae</taxon>
        <taxon>Arsenophonus</taxon>
    </lineage>
</organism>
<feature type="signal peptide" evidence="1">
    <location>
        <begin position="1"/>
        <end position="21"/>
    </location>
</feature>
<dbReference type="AlphaFoldDB" id="A0AA95KER0"/>
<accession>A0AA95KER0</accession>
<keyword evidence="2" id="KW-0614">Plasmid</keyword>
<dbReference type="Proteomes" id="UP001177595">
    <property type="component" value="Plasmid paPv2"/>
</dbReference>
<proteinExistence type="predicted"/>
<geneLocation type="plasmid" evidence="2 3">
    <name>paPv2</name>
</geneLocation>
<evidence type="ECO:0000313" key="2">
    <source>
        <dbReference type="EMBL" id="WGM03398.1"/>
    </source>
</evidence>
<gene>
    <name evidence="2" type="ORF">QE210_18575</name>
</gene>
<evidence type="ECO:0000313" key="3">
    <source>
        <dbReference type="Proteomes" id="UP001177595"/>
    </source>
</evidence>
<reference evidence="2" key="1">
    <citation type="submission" date="2023-04" db="EMBL/GenBank/DDBJ databases">
        <title>Genome dynamics across the evolutionary transition to endosymbiosis.</title>
        <authorList>
            <person name="Siozios S."/>
            <person name="Nadal-Jimenez P."/>
            <person name="Azagi T."/>
            <person name="Sprong H."/>
            <person name="Frost C.L."/>
            <person name="Parratt S.R."/>
            <person name="Taylor G."/>
            <person name="Brettell L."/>
            <person name="Lew K.C."/>
            <person name="Croft L."/>
            <person name="King K.C."/>
            <person name="Brockhurst M.A."/>
            <person name="Hypsa V."/>
            <person name="Novakova E."/>
            <person name="Darby A.C."/>
            <person name="Hurst G.D.D."/>
        </authorList>
    </citation>
    <scope>NUCLEOTIDE SEQUENCE</scope>
    <source>
        <strain evidence="2">APv</strain>
        <plasmid evidence="2">paPv2</plasmid>
    </source>
</reference>
<protein>
    <submittedName>
        <fullName evidence="2">Uncharacterized protein</fullName>
    </submittedName>
</protein>
<dbReference type="EMBL" id="CP123506">
    <property type="protein sequence ID" value="WGM03398.1"/>
    <property type="molecule type" value="Genomic_DNA"/>
</dbReference>
<dbReference type="RefSeq" id="WP_280626557.1">
    <property type="nucleotide sequence ID" value="NZ_CP123506.1"/>
</dbReference>
<feature type="chain" id="PRO_5041640621" evidence="1">
    <location>
        <begin position="22"/>
        <end position="223"/>
    </location>
</feature>